<name>A0A239ZP74_9STAP</name>
<organism evidence="2 3">
    <name type="scientific">Mammaliicoccus stepanovicii</name>
    <dbReference type="NCBI Taxonomy" id="643214"/>
    <lineage>
        <taxon>Bacteria</taxon>
        <taxon>Bacillati</taxon>
        <taxon>Bacillota</taxon>
        <taxon>Bacilli</taxon>
        <taxon>Bacillales</taxon>
        <taxon>Staphylococcaceae</taxon>
        <taxon>Mammaliicoccus</taxon>
    </lineage>
</organism>
<dbReference type="Gene3D" id="3.60.21.10">
    <property type="match status" value="1"/>
</dbReference>
<dbReference type="Pfam" id="PF00149">
    <property type="entry name" value="Metallophos"/>
    <property type="match status" value="1"/>
</dbReference>
<protein>
    <submittedName>
        <fullName evidence="2">Uncharacterized metallophosphoesterase Cj0846</fullName>
        <ecNumber evidence="2">3.1.-.-</ecNumber>
    </submittedName>
</protein>
<dbReference type="EC" id="3.1.-.-" evidence="2"/>
<dbReference type="Proteomes" id="UP000242084">
    <property type="component" value="Chromosome 1"/>
</dbReference>
<dbReference type="GO" id="GO:0008758">
    <property type="term" value="F:UDP-2,3-diacylglucosamine hydrolase activity"/>
    <property type="evidence" value="ECO:0007669"/>
    <property type="project" value="TreeGrafter"/>
</dbReference>
<dbReference type="AlphaFoldDB" id="A0A239ZP74"/>
<dbReference type="SUPFAM" id="SSF56300">
    <property type="entry name" value="Metallo-dependent phosphatases"/>
    <property type="match status" value="1"/>
</dbReference>
<dbReference type="KEGG" id="sste:SAMEA4384403_1742"/>
<dbReference type="GO" id="GO:0009245">
    <property type="term" value="P:lipid A biosynthetic process"/>
    <property type="evidence" value="ECO:0007669"/>
    <property type="project" value="TreeGrafter"/>
</dbReference>
<proteinExistence type="predicted"/>
<evidence type="ECO:0000313" key="3">
    <source>
        <dbReference type="Proteomes" id="UP000242084"/>
    </source>
</evidence>
<keyword evidence="3" id="KW-1185">Reference proteome</keyword>
<dbReference type="InterPro" id="IPR004843">
    <property type="entry name" value="Calcineurin-like_PHP"/>
</dbReference>
<evidence type="ECO:0000313" key="2">
    <source>
        <dbReference type="EMBL" id="SNV72797.1"/>
    </source>
</evidence>
<accession>A0A239ZP74</accession>
<feature type="domain" description="Calcineurin-like phosphoesterase" evidence="1">
    <location>
        <begin position="25"/>
        <end position="191"/>
    </location>
</feature>
<dbReference type="OrthoDB" id="9780884at2"/>
<sequence>MKINFPNSNIKTKEISFNTNLQHDIKIVHITDTHIGYHFDLEDLHQLVLSINALKPDIVCFTGDCFDNIKLLNFNPKLIIPLLKTIYSKYGKYFVPGNHDYGSNSISEVLNIITQSGFNVLLNKHHYIQTHGGNILIQGIDDACFGQPSYNASFKHDEITPDFSLCLMHEPDNVKLLNPNINLVLSGHTHGGQVRLPKYGAIYTPDFGKIYKQGLYQIRRYQYLYVNFGIGMTRLPIRLFCQPEIALFHLKANAYST</sequence>
<dbReference type="GO" id="GO:0016020">
    <property type="term" value="C:membrane"/>
    <property type="evidence" value="ECO:0007669"/>
    <property type="project" value="GOC"/>
</dbReference>
<evidence type="ECO:0000259" key="1">
    <source>
        <dbReference type="Pfam" id="PF00149"/>
    </source>
</evidence>
<keyword evidence="2" id="KW-0378">Hydrolase</keyword>
<dbReference type="PANTHER" id="PTHR31302:SF25">
    <property type="entry name" value="PHOSPHOESTERASE"/>
    <property type="match status" value="1"/>
</dbReference>
<dbReference type="RefSeq" id="WP_095088681.1">
    <property type="nucleotide sequence ID" value="NZ_BMDM01000004.1"/>
</dbReference>
<dbReference type="InterPro" id="IPR051158">
    <property type="entry name" value="Metallophosphoesterase_sf"/>
</dbReference>
<dbReference type="EMBL" id="LT906462">
    <property type="protein sequence ID" value="SNV72797.1"/>
    <property type="molecule type" value="Genomic_DNA"/>
</dbReference>
<dbReference type="PANTHER" id="PTHR31302">
    <property type="entry name" value="TRANSMEMBRANE PROTEIN WITH METALLOPHOSPHOESTERASE DOMAIN-RELATED"/>
    <property type="match status" value="1"/>
</dbReference>
<gene>
    <name evidence="2" type="ORF">SAMEA4384403_01742</name>
</gene>
<dbReference type="CDD" id="cd07385">
    <property type="entry name" value="MPP_YkuE_C"/>
    <property type="match status" value="1"/>
</dbReference>
<dbReference type="InterPro" id="IPR029052">
    <property type="entry name" value="Metallo-depent_PP-like"/>
</dbReference>
<reference evidence="2 3" key="1">
    <citation type="submission" date="2017-06" db="EMBL/GenBank/DDBJ databases">
        <authorList>
            <consortium name="Pathogen Informatics"/>
        </authorList>
    </citation>
    <scope>NUCLEOTIDE SEQUENCE [LARGE SCALE GENOMIC DNA]</scope>
    <source>
        <strain evidence="2 3">NCTC13839</strain>
    </source>
</reference>